<keyword evidence="5" id="KW-0539">Nucleus</keyword>
<dbReference type="STRING" id="2070753.A0A3A2ZHU4"/>
<dbReference type="InterPro" id="IPR050987">
    <property type="entry name" value="AtrR-like"/>
</dbReference>
<dbReference type="PROSITE" id="PS50048">
    <property type="entry name" value="ZN2_CY6_FUNGAL_2"/>
    <property type="match status" value="1"/>
</dbReference>
<comment type="caution">
    <text evidence="8">The sequence shown here is derived from an EMBL/GenBank/DDBJ whole genome shotgun (WGS) entry which is preliminary data.</text>
</comment>
<dbReference type="SMART" id="SM00066">
    <property type="entry name" value="GAL4"/>
    <property type="match status" value="1"/>
</dbReference>
<dbReference type="AlphaFoldDB" id="A0A3A2ZHU4"/>
<evidence type="ECO:0000313" key="9">
    <source>
        <dbReference type="Proteomes" id="UP000266188"/>
    </source>
</evidence>
<dbReference type="Pfam" id="PF04082">
    <property type="entry name" value="Fungal_trans"/>
    <property type="match status" value="1"/>
</dbReference>
<feature type="domain" description="Zn(2)-C6 fungal-type" evidence="7">
    <location>
        <begin position="10"/>
        <end position="39"/>
    </location>
</feature>
<dbReference type="EMBL" id="MVGC01000150">
    <property type="protein sequence ID" value="RJE22798.1"/>
    <property type="molecule type" value="Genomic_DNA"/>
</dbReference>
<dbReference type="GO" id="GO:0003677">
    <property type="term" value="F:DNA binding"/>
    <property type="evidence" value="ECO:0007669"/>
    <property type="project" value="UniProtKB-KW"/>
</dbReference>
<sequence>MHERQRVWRACQACRRKKVKCDGEHPCQSCSRNQVDCVYAESSSNTRPADAQYITRLENRIQLMEERLQQQLIANQTSCAQVEQRSSHLSTGVVPSSIEDLQGTQCTSPINQVGSTTSTTQWSPSESHDGNILEGLIPDTSGALLGSIADHATHNAESAIVDVTRLPEPLLQALIDRFYSSYYPIFPIIQKRDFQRQYDWWLSVRRSAANGCDVDDGNGFSFLFYALLAVAASAIPADHAVFAEPGLEAYKRVNVGDLLYSYATSKCPGLPYQRNRARSVNAAIAQGLLSLYLIEVGNVSSAWVIGGHAIRLYQSLELEALEDSADGAPDVGETWKPRGNVWWSLYILDCSLSTALSKPLAIDDAENDRGPYNEENHPTLGLEAKTDPWFSIIADFHITISRIYRSIRWIRKSYLSNDDTTWGTVRSSVRKYDTELEYYYTTQVLPKIEEPSKHGRRPALQTIAVSSYYIGVVLLYRTYIEQFNAANPEAFLRCAEAASNCIKVTPQVIATVPVSHFVVQQSRAVYASTKVLLRCMRLAQNASFNRKAWRDVETGFEVLCKINIKWPQIRKYQQLIEQDMQRTRIEFNRHELFHGLFDRYGQTAGARTARHPESPPAVHSIQDSHAEGSPNMCMDPSSHREQDGSKTNEQIRTPQTVIASKHSQYWQPFGQEGKRRKLSQNSVRHRPASAASSALNMFPIQIDPDSYAAVDQTMSTSDYFIPDLPPLPSSLEDSSTNLFEDTMLMSPIDQILS</sequence>
<dbReference type="GO" id="GO:0008270">
    <property type="term" value="F:zinc ion binding"/>
    <property type="evidence" value="ECO:0007669"/>
    <property type="project" value="InterPro"/>
</dbReference>
<dbReference type="Pfam" id="PF00172">
    <property type="entry name" value="Zn_clus"/>
    <property type="match status" value="1"/>
</dbReference>
<evidence type="ECO:0000256" key="1">
    <source>
        <dbReference type="ARBA" id="ARBA00022723"/>
    </source>
</evidence>
<dbReference type="InterPro" id="IPR036864">
    <property type="entry name" value="Zn2-C6_fun-type_DNA-bd_sf"/>
</dbReference>
<evidence type="ECO:0000256" key="2">
    <source>
        <dbReference type="ARBA" id="ARBA00023015"/>
    </source>
</evidence>
<dbReference type="InterPro" id="IPR001138">
    <property type="entry name" value="Zn2Cys6_DnaBD"/>
</dbReference>
<dbReference type="PROSITE" id="PS00463">
    <property type="entry name" value="ZN2_CY6_FUNGAL_1"/>
    <property type="match status" value="1"/>
</dbReference>
<accession>A0A3A2ZHU4</accession>
<dbReference type="CDD" id="cd00067">
    <property type="entry name" value="GAL4"/>
    <property type="match status" value="1"/>
</dbReference>
<dbReference type="SUPFAM" id="SSF57701">
    <property type="entry name" value="Zn2/Cys6 DNA-binding domain"/>
    <property type="match status" value="1"/>
</dbReference>
<dbReference type="PANTHER" id="PTHR46910:SF1">
    <property type="entry name" value="MISCELLANEOUS ZN(II)2CYS6 TRANSCRIPTION FACTOR (EUROFUNG)-RELATED"/>
    <property type="match status" value="1"/>
</dbReference>
<dbReference type="OrthoDB" id="6486656at2759"/>
<evidence type="ECO:0000256" key="5">
    <source>
        <dbReference type="ARBA" id="ARBA00023242"/>
    </source>
</evidence>
<keyword evidence="2" id="KW-0805">Transcription regulation</keyword>
<proteinExistence type="predicted"/>
<name>A0A3A2ZHU4_9EURO</name>
<dbReference type="Proteomes" id="UP000266188">
    <property type="component" value="Unassembled WGS sequence"/>
</dbReference>
<dbReference type="PANTHER" id="PTHR46910">
    <property type="entry name" value="TRANSCRIPTION FACTOR PDR1"/>
    <property type="match status" value="1"/>
</dbReference>
<evidence type="ECO:0000256" key="4">
    <source>
        <dbReference type="ARBA" id="ARBA00023163"/>
    </source>
</evidence>
<dbReference type="CDD" id="cd12148">
    <property type="entry name" value="fungal_TF_MHR"/>
    <property type="match status" value="1"/>
</dbReference>
<keyword evidence="4" id="KW-0804">Transcription</keyword>
<dbReference type="GO" id="GO:0000981">
    <property type="term" value="F:DNA-binding transcription factor activity, RNA polymerase II-specific"/>
    <property type="evidence" value="ECO:0007669"/>
    <property type="project" value="InterPro"/>
</dbReference>
<reference evidence="9" key="1">
    <citation type="submission" date="2017-02" db="EMBL/GenBank/DDBJ databases">
        <authorList>
            <person name="Tafer H."/>
            <person name="Lopandic K."/>
        </authorList>
    </citation>
    <scope>NUCLEOTIDE SEQUENCE [LARGE SCALE GENOMIC DNA]</scope>
    <source>
        <strain evidence="9">CBS 366.77</strain>
    </source>
</reference>
<evidence type="ECO:0000256" key="3">
    <source>
        <dbReference type="ARBA" id="ARBA00023125"/>
    </source>
</evidence>
<organism evidence="8 9">
    <name type="scientific">Aspergillus sclerotialis</name>
    <dbReference type="NCBI Taxonomy" id="2070753"/>
    <lineage>
        <taxon>Eukaryota</taxon>
        <taxon>Fungi</taxon>
        <taxon>Dikarya</taxon>
        <taxon>Ascomycota</taxon>
        <taxon>Pezizomycotina</taxon>
        <taxon>Eurotiomycetes</taxon>
        <taxon>Eurotiomycetidae</taxon>
        <taxon>Eurotiales</taxon>
        <taxon>Aspergillaceae</taxon>
        <taxon>Aspergillus</taxon>
        <taxon>Aspergillus subgen. Polypaecilum</taxon>
    </lineage>
</organism>
<keyword evidence="1" id="KW-0479">Metal-binding</keyword>
<keyword evidence="9" id="KW-1185">Reference proteome</keyword>
<dbReference type="Gene3D" id="4.10.240.10">
    <property type="entry name" value="Zn(2)-C6 fungal-type DNA-binding domain"/>
    <property type="match status" value="1"/>
</dbReference>
<feature type="compositionally biased region" description="Basic and acidic residues" evidence="6">
    <location>
        <begin position="637"/>
        <end position="646"/>
    </location>
</feature>
<protein>
    <recommendedName>
        <fullName evidence="7">Zn(2)-C6 fungal-type domain-containing protein</fullName>
    </recommendedName>
</protein>
<feature type="region of interest" description="Disordered" evidence="6">
    <location>
        <begin position="604"/>
        <end position="649"/>
    </location>
</feature>
<gene>
    <name evidence="8" type="ORF">PHISCL_04856</name>
</gene>
<evidence type="ECO:0000259" key="7">
    <source>
        <dbReference type="PROSITE" id="PS50048"/>
    </source>
</evidence>
<evidence type="ECO:0000256" key="6">
    <source>
        <dbReference type="SAM" id="MobiDB-lite"/>
    </source>
</evidence>
<dbReference type="SMART" id="SM00906">
    <property type="entry name" value="Fungal_trans"/>
    <property type="match status" value="1"/>
</dbReference>
<evidence type="ECO:0000313" key="8">
    <source>
        <dbReference type="EMBL" id="RJE22798.1"/>
    </source>
</evidence>
<keyword evidence="3" id="KW-0238">DNA-binding</keyword>
<dbReference type="GO" id="GO:0006351">
    <property type="term" value="P:DNA-templated transcription"/>
    <property type="evidence" value="ECO:0007669"/>
    <property type="project" value="InterPro"/>
</dbReference>
<dbReference type="InterPro" id="IPR007219">
    <property type="entry name" value="XnlR_reg_dom"/>
</dbReference>